<dbReference type="Proteomes" id="UP000190539">
    <property type="component" value="Unassembled WGS sequence"/>
</dbReference>
<dbReference type="STRING" id="83656.B1H18_00535"/>
<dbReference type="Pfam" id="PF00440">
    <property type="entry name" value="TetR_N"/>
    <property type="match status" value="1"/>
</dbReference>
<dbReference type="InterPro" id="IPR009057">
    <property type="entry name" value="Homeodomain-like_sf"/>
</dbReference>
<feature type="domain" description="HTH tetR-type" evidence="5">
    <location>
        <begin position="16"/>
        <end position="76"/>
    </location>
</feature>
<organism evidence="6 7">
    <name type="scientific">Streptomyces tsukubensis</name>
    <dbReference type="NCBI Taxonomy" id="83656"/>
    <lineage>
        <taxon>Bacteria</taxon>
        <taxon>Bacillati</taxon>
        <taxon>Actinomycetota</taxon>
        <taxon>Actinomycetes</taxon>
        <taxon>Kitasatosporales</taxon>
        <taxon>Streptomycetaceae</taxon>
        <taxon>Streptomyces</taxon>
    </lineage>
</organism>
<keyword evidence="7" id="KW-1185">Reference proteome</keyword>
<dbReference type="Gene3D" id="1.10.10.60">
    <property type="entry name" value="Homeodomain-like"/>
    <property type="match status" value="1"/>
</dbReference>
<reference evidence="6 7" key="1">
    <citation type="submission" date="2017-02" db="EMBL/GenBank/DDBJ databases">
        <title>Draft Genome Sequence of Streptomyces tsukubaensis F601, a Producer of the immunosuppressant tacrolimus FK506.</title>
        <authorList>
            <person name="Zong G."/>
            <person name="Zhong C."/>
            <person name="Fu J."/>
            <person name="Qin R."/>
            <person name="Cao G."/>
        </authorList>
    </citation>
    <scope>NUCLEOTIDE SEQUENCE [LARGE SCALE GENOMIC DNA]</scope>
    <source>
        <strain evidence="6 7">F601</strain>
    </source>
</reference>
<dbReference type="EMBL" id="MVFC01000001">
    <property type="protein sequence ID" value="OON82600.1"/>
    <property type="molecule type" value="Genomic_DNA"/>
</dbReference>
<evidence type="ECO:0000256" key="3">
    <source>
        <dbReference type="ARBA" id="ARBA00023163"/>
    </source>
</evidence>
<dbReference type="PROSITE" id="PS50977">
    <property type="entry name" value="HTH_TETR_2"/>
    <property type="match status" value="1"/>
</dbReference>
<dbReference type="PROSITE" id="PS01081">
    <property type="entry name" value="HTH_TETR_1"/>
    <property type="match status" value="1"/>
</dbReference>
<dbReference type="Gene3D" id="1.10.357.10">
    <property type="entry name" value="Tetracycline Repressor, domain 2"/>
    <property type="match status" value="1"/>
</dbReference>
<keyword evidence="2 4" id="KW-0238">DNA-binding</keyword>
<dbReference type="Pfam" id="PF17754">
    <property type="entry name" value="TetR_C_14"/>
    <property type="match status" value="1"/>
</dbReference>
<feature type="DNA-binding region" description="H-T-H motif" evidence="4">
    <location>
        <begin position="39"/>
        <end position="58"/>
    </location>
</feature>
<dbReference type="PANTHER" id="PTHR30055:SF238">
    <property type="entry name" value="MYCOFACTOCIN BIOSYNTHESIS TRANSCRIPTIONAL REGULATOR MFTR-RELATED"/>
    <property type="match status" value="1"/>
</dbReference>
<evidence type="ECO:0000313" key="7">
    <source>
        <dbReference type="Proteomes" id="UP000190539"/>
    </source>
</evidence>
<dbReference type="PRINTS" id="PR00455">
    <property type="entry name" value="HTHTETR"/>
</dbReference>
<evidence type="ECO:0000256" key="2">
    <source>
        <dbReference type="ARBA" id="ARBA00023125"/>
    </source>
</evidence>
<dbReference type="PANTHER" id="PTHR30055">
    <property type="entry name" value="HTH-TYPE TRANSCRIPTIONAL REGULATOR RUTR"/>
    <property type="match status" value="1"/>
</dbReference>
<dbReference type="InterPro" id="IPR001647">
    <property type="entry name" value="HTH_TetR"/>
</dbReference>
<name>A0A1V4AFS7_9ACTN</name>
<keyword evidence="1" id="KW-0805">Transcription regulation</keyword>
<accession>A0A1V4AFS7</accession>
<keyword evidence="3" id="KW-0804">Transcription</keyword>
<protein>
    <submittedName>
        <fullName evidence="6">Cell wall protein</fullName>
    </submittedName>
</protein>
<comment type="caution">
    <text evidence="6">The sequence shown here is derived from an EMBL/GenBank/DDBJ whole genome shotgun (WGS) entry which is preliminary data.</text>
</comment>
<evidence type="ECO:0000256" key="1">
    <source>
        <dbReference type="ARBA" id="ARBA00023015"/>
    </source>
</evidence>
<proteinExistence type="predicted"/>
<evidence type="ECO:0000256" key="4">
    <source>
        <dbReference type="PROSITE-ProRule" id="PRU00335"/>
    </source>
</evidence>
<sequence>MLPGMTTESLRERGKARRRAAITRAAFELFAERGFGATTIADVAAAAEVSPRTVTLYFRSKQDIAFATFDASLLSLTEALRSRAPEESAVEALTQWLRGRMACDDELDALGHLMFEANPELRAVRTSRMADAMREGAQAIAADLGESPEGFGPRLATAAAAAVVTELFESPPDTDPEEALAKAMAFLSGGMAAIAGRES</sequence>
<dbReference type="InterPro" id="IPR023772">
    <property type="entry name" value="DNA-bd_HTH_TetR-type_CS"/>
</dbReference>
<dbReference type="SUPFAM" id="SSF46689">
    <property type="entry name" value="Homeodomain-like"/>
    <property type="match status" value="1"/>
</dbReference>
<dbReference type="InterPro" id="IPR041347">
    <property type="entry name" value="MftR_C"/>
</dbReference>
<dbReference type="GO" id="GO:0003700">
    <property type="term" value="F:DNA-binding transcription factor activity"/>
    <property type="evidence" value="ECO:0007669"/>
    <property type="project" value="TreeGrafter"/>
</dbReference>
<dbReference type="InterPro" id="IPR050109">
    <property type="entry name" value="HTH-type_TetR-like_transc_reg"/>
</dbReference>
<gene>
    <name evidence="6" type="ORF">B1H18_00535</name>
</gene>
<evidence type="ECO:0000259" key="5">
    <source>
        <dbReference type="PROSITE" id="PS50977"/>
    </source>
</evidence>
<dbReference type="GO" id="GO:0000976">
    <property type="term" value="F:transcription cis-regulatory region binding"/>
    <property type="evidence" value="ECO:0007669"/>
    <property type="project" value="TreeGrafter"/>
</dbReference>
<dbReference type="AlphaFoldDB" id="A0A1V4AFS7"/>
<evidence type="ECO:0000313" key="6">
    <source>
        <dbReference type="EMBL" id="OON82600.1"/>
    </source>
</evidence>
<dbReference type="OrthoDB" id="956698at2"/>